<feature type="region of interest" description="Disordered" evidence="1">
    <location>
        <begin position="28"/>
        <end position="70"/>
    </location>
</feature>
<evidence type="ECO:0000313" key="2">
    <source>
        <dbReference type="EMBL" id="EGV91198.1"/>
    </source>
</evidence>
<evidence type="ECO:0000313" key="3">
    <source>
        <dbReference type="Proteomes" id="UP000001075"/>
    </source>
</evidence>
<evidence type="ECO:0000256" key="1">
    <source>
        <dbReference type="SAM" id="MobiDB-lite"/>
    </source>
</evidence>
<sequence>MPGALPLPLMENVASLPLLQALKFKDENSGPFVSDQKGQVKRSLEKDEGSAALSYTPTGLSHREEGKYML</sequence>
<gene>
    <name evidence="2" type="ORF">I79_026181</name>
</gene>
<dbReference type="AlphaFoldDB" id="G3IQ81"/>
<name>G3IQ81_CRIGR</name>
<organism evidence="2 3">
    <name type="scientific">Cricetulus griseus</name>
    <name type="common">Chinese hamster</name>
    <name type="synonym">Cricetulus barabensis griseus</name>
    <dbReference type="NCBI Taxonomy" id="10029"/>
    <lineage>
        <taxon>Eukaryota</taxon>
        <taxon>Metazoa</taxon>
        <taxon>Chordata</taxon>
        <taxon>Craniata</taxon>
        <taxon>Vertebrata</taxon>
        <taxon>Euteleostomi</taxon>
        <taxon>Mammalia</taxon>
        <taxon>Eutheria</taxon>
        <taxon>Euarchontoglires</taxon>
        <taxon>Glires</taxon>
        <taxon>Rodentia</taxon>
        <taxon>Myomorpha</taxon>
        <taxon>Muroidea</taxon>
        <taxon>Cricetidae</taxon>
        <taxon>Cricetinae</taxon>
        <taxon>Cricetulus</taxon>
    </lineage>
</organism>
<dbReference type="EMBL" id="JH037027">
    <property type="protein sequence ID" value="EGV91198.1"/>
    <property type="molecule type" value="Genomic_DNA"/>
</dbReference>
<accession>G3IQ81</accession>
<proteinExistence type="predicted"/>
<dbReference type="Proteomes" id="UP000001075">
    <property type="component" value="Unassembled WGS sequence"/>
</dbReference>
<reference evidence="3" key="1">
    <citation type="journal article" date="2011" name="Nat. Biotechnol.">
        <title>The genomic sequence of the Chinese hamster ovary (CHO)-K1 cell line.</title>
        <authorList>
            <person name="Xu X."/>
            <person name="Nagarajan H."/>
            <person name="Lewis N.E."/>
            <person name="Pan S."/>
            <person name="Cai Z."/>
            <person name="Liu X."/>
            <person name="Chen W."/>
            <person name="Xie M."/>
            <person name="Wang W."/>
            <person name="Hammond S."/>
            <person name="Andersen M.R."/>
            <person name="Neff N."/>
            <person name="Passarelli B."/>
            <person name="Koh W."/>
            <person name="Fan H.C."/>
            <person name="Wang J."/>
            <person name="Gui Y."/>
            <person name="Lee K.H."/>
            <person name="Betenbaugh M.J."/>
            <person name="Quake S.R."/>
            <person name="Famili I."/>
            <person name="Palsson B.O."/>
            <person name="Wang J."/>
        </authorList>
    </citation>
    <scope>NUCLEOTIDE SEQUENCE [LARGE SCALE GENOMIC DNA]</scope>
    <source>
        <strain evidence="3">CHO K1 cell line</strain>
    </source>
</reference>
<protein>
    <submittedName>
        <fullName evidence="2">Uncharacterized protein</fullName>
    </submittedName>
</protein>
<feature type="compositionally biased region" description="Basic and acidic residues" evidence="1">
    <location>
        <begin position="61"/>
        <end position="70"/>
    </location>
</feature>
<dbReference type="InParanoid" id="G3IQ81"/>